<dbReference type="Pfam" id="PF15365">
    <property type="entry name" value="PNRC"/>
    <property type="match status" value="1"/>
</dbReference>
<accession>G9NKN9</accession>
<gene>
    <name evidence="2" type="ORF">TRIATDRAFT_281338</name>
</gene>
<feature type="region of interest" description="Disordered" evidence="1">
    <location>
        <begin position="144"/>
        <end position="267"/>
    </location>
</feature>
<evidence type="ECO:0000313" key="2">
    <source>
        <dbReference type="EMBL" id="EHK48462.1"/>
    </source>
</evidence>
<feature type="compositionally biased region" description="Polar residues" evidence="1">
    <location>
        <begin position="238"/>
        <end position="264"/>
    </location>
</feature>
<feature type="compositionally biased region" description="Low complexity" evidence="1">
    <location>
        <begin position="214"/>
        <end position="223"/>
    </location>
</feature>
<feature type="compositionally biased region" description="Pro residues" evidence="1">
    <location>
        <begin position="426"/>
        <end position="437"/>
    </location>
</feature>
<name>G9NKN9_HYPAI</name>
<dbReference type="GeneID" id="25779493"/>
<dbReference type="GO" id="GO:0016071">
    <property type="term" value="P:mRNA metabolic process"/>
    <property type="evidence" value="ECO:0007669"/>
    <property type="project" value="UniProtKB-ARBA"/>
</dbReference>
<evidence type="ECO:0008006" key="4">
    <source>
        <dbReference type="Google" id="ProtNLM"/>
    </source>
</evidence>
<dbReference type="OrthoDB" id="2142961at2759"/>
<dbReference type="AlphaFoldDB" id="G9NKN9"/>
<dbReference type="HOGENOM" id="CLU_039074_0_0_1"/>
<dbReference type="OMA" id="YATPMRT"/>
<dbReference type="eggNOG" id="ENOG502SC1U">
    <property type="taxonomic scope" value="Eukaryota"/>
</dbReference>
<proteinExistence type="predicted"/>
<evidence type="ECO:0000313" key="3">
    <source>
        <dbReference type="Proteomes" id="UP000005426"/>
    </source>
</evidence>
<sequence>MYSRGSSTPPTPQLQPRATVALPAATRRRPVRCSFSWLQMHAGPGQVRHRLRFSTLNLAAAELQPGRLCCLQPIPRPRVIRLACALSPAAFRSRRIRKSPKIHVIVAPQTTQHRRLPPAAALTNTIISHLVLLCIFTRHPLQLSSPAPMEAQPSPIKATPGRRRHPRGGKPAPLKAYASENDAASYAASSQHHHHRAPQTPKKILSASPAPAERQNNQSSSKPRNNRNNKPKGKSDASPPNYQLSNHNQSPSRTSPPKAISSTPFAGATFHASPAPADLPIPSFLKSASDSPVVRQPRGFISQPSPPATDSELPTPHRPVSASQHRESPLDFMFRAHREEKARQELDGTPVAAPPLVGAMSPPRHLDAPLTPTASDLGHNRRMYNRQTYNGNEIYELDGTGGQPLGPPFSTPYNDRIQTARNHASNPPPAFGNPLPTPVSNAPSQDPTEALKRFLFTPQSAASTAPSSVAHNSLPSRHAPAYSNSQTDGPGYESAGSIQAMENDLRRILKLDLAVDRPPTERRLFTH</sequence>
<protein>
    <recommendedName>
        <fullName evidence="4">Proteophosphoglycan 5</fullName>
    </recommendedName>
</protein>
<dbReference type="Proteomes" id="UP000005426">
    <property type="component" value="Unassembled WGS sequence"/>
</dbReference>
<feature type="region of interest" description="Disordered" evidence="1">
    <location>
        <begin position="288"/>
        <end position="326"/>
    </location>
</feature>
<feature type="region of interest" description="Disordered" evidence="1">
    <location>
        <begin position="419"/>
        <end position="446"/>
    </location>
</feature>
<evidence type="ECO:0000256" key="1">
    <source>
        <dbReference type="SAM" id="MobiDB-lite"/>
    </source>
</evidence>
<comment type="caution">
    <text evidence="2">The sequence shown here is derived from an EMBL/GenBank/DDBJ whole genome shotgun (WGS) entry which is preliminary data.</text>
</comment>
<organism evidence="2 3">
    <name type="scientific">Hypocrea atroviridis (strain ATCC 20476 / IMI 206040)</name>
    <name type="common">Trichoderma atroviride</name>
    <dbReference type="NCBI Taxonomy" id="452589"/>
    <lineage>
        <taxon>Eukaryota</taxon>
        <taxon>Fungi</taxon>
        <taxon>Dikarya</taxon>
        <taxon>Ascomycota</taxon>
        <taxon>Pezizomycotina</taxon>
        <taxon>Sordariomycetes</taxon>
        <taxon>Hypocreomycetidae</taxon>
        <taxon>Hypocreales</taxon>
        <taxon>Hypocreaceae</taxon>
        <taxon>Trichoderma</taxon>
    </lineage>
</organism>
<reference evidence="2 3" key="1">
    <citation type="journal article" date="2011" name="Genome Biol.">
        <title>Comparative genome sequence analysis underscores mycoparasitism as the ancestral life style of Trichoderma.</title>
        <authorList>
            <person name="Kubicek C.P."/>
            <person name="Herrera-Estrella A."/>
            <person name="Seidl-Seiboth V."/>
            <person name="Martinez D.A."/>
            <person name="Druzhinina I.S."/>
            <person name="Thon M."/>
            <person name="Zeilinger S."/>
            <person name="Casas-Flores S."/>
            <person name="Horwitz B.A."/>
            <person name="Mukherjee P.K."/>
            <person name="Mukherjee M."/>
            <person name="Kredics L."/>
            <person name="Alcaraz L.D."/>
            <person name="Aerts A."/>
            <person name="Antal Z."/>
            <person name="Atanasova L."/>
            <person name="Cervantes-Badillo M.G."/>
            <person name="Challacombe J."/>
            <person name="Chertkov O."/>
            <person name="McCluskey K."/>
            <person name="Coulpier F."/>
            <person name="Deshpande N."/>
            <person name="von Doehren H."/>
            <person name="Ebbole D.J."/>
            <person name="Esquivel-Naranjo E.U."/>
            <person name="Fekete E."/>
            <person name="Flipphi M."/>
            <person name="Glaser F."/>
            <person name="Gomez-Rodriguez E.Y."/>
            <person name="Gruber S."/>
            <person name="Han C."/>
            <person name="Henrissat B."/>
            <person name="Hermosa R."/>
            <person name="Hernandez-Onate M."/>
            <person name="Karaffa L."/>
            <person name="Kosti I."/>
            <person name="Le Crom S."/>
            <person name="Lindquist E."/>
            <person name="Lucas S."/>
            <person name="Luebeck M."/>
            <person name="Luebeck P.S."/>
            <person name="Margeot A."/>
            <person name="Metz B."/>
            <person name="Misra M."/>
            <person name="Nevalainen H."/>
            <person name="Omann M."/>
            <person name="Packer N."/>
            <person name="Perrone G."/>
            <person name="Uresti-Rivera E.E."/>
            <person name="Salamov A."/>
            <person name="Schmoll M."/>
            <person name="Seiboth B."/>
            <person name="Shapiro H."/>
            <person name="Sukno S."/>
            <person name="Tamayo-Ramos J.A."/>
            <person name="Tisch D."/>
            <person name="Wiest A."/>
            <person name="Wilkinson H.H."/>
            <person name="Zhang M."/>
            <person name="Coutinho P.M."/>
            <person name="Kenerley C.M."/>
            <person name="Monte E."/>
            <person name="Baker S.E."/>
            <person name="Grigoriev I.V."/>
        </authorList>
    </citation>
    <scope>NUCLEOTIDE SEQUENCE [LARGE SCALE GENOMIC DNA]</scope>
    <source>
        <strain evidence="3">ATCC 20476 / IMI 206040</strain>
    </source>
</reference>
<feature type="region of interest" description="Disordered" evidence="1">
    <location>
        <begin position="462"/>
        <end position="495"/>
    </location>
</feature>
<keyword evidence="3" id="KW-1185">Reference proteome</keyword>
<dbReference type="KEGG" id="tatv:25779493"/>
<dbReference type="EMBL" id="ABDG02000018">
    <property type="protein sequence ID" value="EHK48462.1"/>
    <property type="molecule type" value="Genomic_DNA"/>
</dbReference>
<dbReference type="InterPro" id="IPR028322">
    <property type="entry name" value="PNRC-like_rgn"/>
</dbReference>